<keyword evidence="2" id="KW-1185">Reference proteome</keyword>
<comment type="caution">
    <text evidence="1">The sequence shown here is derived from an EMBL/GenBank/DDBJ whole genome shotgun (WGS) entry which is preliminary data.</text>
</comment>
<gene>
    <name evidence="1" type="ORF">FA95DRAFT_1553939</name>
</gene>
<sequence>MGSPHQPWPSPSVPWPHNITPPPSTPDRRPRPFRDYRSPPPPYPGSPSTTSTAYAPPYPHASSTLSTRPASTATHSEGPYNNYAPWGVAGNASMLWPRGHASAPTSSDPRHFDFTYRPSSEQASDRGTVVSSPFQGAQPQHINSGMFALDRRADVGSSISHSNSGTSTSVPPVWFDLDYGTLDETIRKLSQSSQPSSQKSSQKDTQKDRCSFTIYAKSPTLAQGFNLAPTFYFWFGDKNPAYAVGGYTIWGDFGDGQVNASLVLYNVGAIDSVWYWMIQRVGNKHAWWVGTVKFHGDSEQQSYAGILVCIKR</sequence>
<accession>A0ACB8S735</accession>
<dbReference type="Proteomes" id="UP000814033">
    <property type="component" value="Unassembled WGS sequence"/>
</dbReference>
<protein>
    <submittedName>
        <fullName evidence="1">Uncharacterized protein</fullName>
    </submittedName>
</protein>
<evidence type="ECO:0000313" key="1">
    <source>
        <dbReference type="EMBL" id="KAI0051957.1"/>
    </source>
</evidence>
<reference evidence="1" key="1">
    <citation type="submission" date="2021-02" db="EMBL/GenBank/DDBJ databases">
        <authorList>
            <consortium name="DOE Joint Genome Institute"/>
            <person name="Ahrendt S."/>
            <person name="Looney B.P."/>
            <person name="Miyauchi S."/>
            <person name="Morin E."/>
            <person name="Drula E."/>
            <person name="Courty P.E."/>
            <person name="Chicoki N."/>
            <person name="Fauchery L."/>
            <person name="Kohler A."/>
            <person name="Kuo A."/>
            <person name="Labutti K."/>
            <person name="Pangilinan J."/>
            <person name="Lipzen A."/>
            <person name="Riley R."/>
            <person name="Andreopoulos W."/>
            <person name="He G."/>
            <person name="Johnson J."/>
            <person name="Barry K.W."/>
            <person name="Grigoriev I.V."/>
            <person name="Nagy L."/>
            <person name="Hibbett D."/>
            <person name="Henrissat B."/>
            <person name="Matheny P.B."/>
            <person name="Labbe J."/>
            <person name="Martin F."/>
        </authorList>
    </citation>
    <scope>NUCLEOTIDE SEQUENCE</scope>
    <source>
        <strain evidence="1">FP105234-sp</strain>
    </source>
</reference>
<evidence type="ECO:0000313" key="2">
    <source>
        <dbReference type="Proteomes" id="UP000814033"/>
    </source>
</evidence>
<dbReference type="EMBL" id="MU275848">
    <property type="protein sequence ID" value="KAI0051957.1"/>
    <property type="molecule type" value="Genomic_DNA"/>
</dbReference>
<proteinExistence type="predicted"/>
<feature type="non-terminal residue" evidence="1">
    <location>
        <position position="312"/>
    </location>
</feature>
<reference evidence="1" key="2">
    <citation type="journal article" date="2022" name="New Phytol.">
        <title>Evolutionary transition to the ectomycorrhizal habit in the genomes of a hyperdiverse lineage of mushroom-forming fungi.</title>
        <authorList>
            <person name="Looney B."/>
            <person name="Miyauchi S."/>
            <person name="Morin E."/>
            <person name="Drula E."/>
            <person name="Courty P.E."/>
            <person name="Kohler A."/>
            <person name="Kuo A."/>
            <person name="LaButti K."/>
            <person name="Pangilinan J."/>
            <person name="Lipzen A."/>
            <person name="Riley R."/>
            <person name="Andreopoulos W."/>
            <person name="He G."/>
            <person name="Johnson J."/>
            <person name="Nolan M."/>
            <person name="Tritt A."/>
            <person name="Barry K.W."/>
            <person name="Grigoriev I.V."/>
            <person name="Nagy L.G."/>
            <person name="Hibbett D."/>
            <person name="Henrissat B."/>
            <person name="Matheny P.B."/>
            <person name="Labbe J."/>
            <person name="Martin F.M."/>
        </authorList>
    </citation>
    <scope>NUCLEOTIDE SEQUENCE</scope>
    <source>
        <strain evidence="1">FP105234-sp</strain>
    </source>
</reference>
<organism evidence="1 2">
    <name type="scientific">Auriscalpium vulgare</name>
    <dbReference type="NCBI Taxonomy" id="40419"/>
    <lineage>
        <taxon>Eukaryota</taxon>
        <taxon>Fungi</taxon>
        <taxon>Dikarya</taxon>
        <taxon>Basidiomycota</taxon>
        <taxon>Agaricomycotina</taxon>
        <taxon>Agaricomycetes</taxon>
        <taxon>Russulales</taxon>
        <taxon>Auriscalpiaceae</taxon>
        <taxon>Auriscalpium</taxon>
    </lineage>
</organism>
<name>A0ACB8S735_9AGAM</name>